<dbReference type="AlphaFoldDB" id="A0A653FGF4"/>
<gene>
    <name evidence="2" type="ORF">BIN_B_02866</name>
</gene>
<reference evidence="2" key="1">
    <citation type="submission" date="2019-05" db="EMBL/GenBank/DDBJ databases">
        <authorList>
            <person name="Naeem R."/>
            <person name="Antony C."/>
            <person name="Guan Q."/>
        </authorList>
    </citation>
    <scope>NUCLEOTIDE SEQUENCE</scope>
    <source>
        <strain evidence="2">1</strain>
    </source>
</reference>
<proteinExistence type="predicted"/>
<protein>
    <submittedName>
        <fullName evidence="2">Uncharacterized protein</fullName>
    </submittedName>
</protein>
<name>A0A653FGF4_MYCSM</name>
<organism evidence="2">
    <name type="scientific">Mycolicibacterium smegmatis</name>
    <name type="common">Mycobacterium smegmatis</name>
    <dbReference type="NCBI Taxonomy" id="1772"/>
    <lineage>
        <taxon>Bacteria</taxon>
        <taxon>Bacillati</taxon>
        <taxon>Actinomycetota</taxon>
        <taxon>Actinomycetes</taxon>
        <taxon>Mycobacteriales</taxon>
        <taxon>Mycobacteriaceae</taxon>
        <taxon>Mycolicibacterium</taxon>
    </lineage>
</organism>
<sequence length="63" mass="6164">MGSPWSQQGESGADSPSQAPAGAVGHPAPAAHVFPVVPVDQASAAVQPSFGPSFSAMSVTICT</sequence>
<evidence type="ECO:0000313" key="2">
    <source>
        <dbReference type="EMBL" id="VTP08539.1"/>
    </source>
</evidence>
<feature type="region of interest" description="Disordered" evidence="1">
    <location>
        <begin position="1"/>
        <end position="27"/>
    </location>
</feature>
<evidence type="ECO:0000256" key="1">
    <source>
        <dbReference type="SAM" id="MobiDB-lite"/>
    </source>
</evidence>
<accession>A0A653FGF4</accession>
<dbReference type="EMBL" id="LR589639">
    <property type="protein sequence ID" value="VTP08539.1"/>
    <property type="molecule type" value="Genomic_DNA"/>
</dbReference>
<feature type="compositionally biased region" description="Polar residues" evidence="1">
    <location>
        <begin position="1"/>
        <end position="18"/>
    </location>
</feature>